<name>A0A1I8ENU0_WUCBA</name>
<sequence length="158" mass="18316">MKQYYVVAKKRQIIQPFASPIGKLMMMETYQEDDNDPENTKLQCLVDSLQQDFHQQLKLVERRTCENRNNLLLLIEWLSMDNPTLAANLLLQRNNVIAKRIDGKLLIAPCQSDSLNSTIIEIKGGLIINAVLEILAQNQRMINSNFKPRETTKFWNEL</sequence>
<organism evidence="1">
    <name type="scientific">Wuchereria bancrofti</name>
    <dbReference type="NCBI Taxonomy" id="6293"/>
    <lineage>
        <taxon>Eukaryota</taxon>
        <taxon>Metazoa</taxon>
        <taxon>Ecdysozoa</taxon>
        <taxon>Nematoda</taxon>
        <taxon>Chromadorea</taxon>
        <taxon>Rhabditida</taxon>
        <taxon>Spirurina</taxon>
        <taxon>Spiruromorpha</taxon>
        <taxon>Filarioidea</taxon>
        <taxon>Onchocercidae</taxon>
        <taxon>Wuchereria</taxon>
    </lineage>
</organism>
<dbReference type="AlphaFoldDB" id="A0A1I8ENU0"/>
<reference evidence="1" key="1">
    <citation type="submission" date="2016-11" db="UniProtKB">
        <authorList>
            <consortium name="WormBaseParasite"/>
        </authorList>
    </citation>
    <scope>IDENTIFICATION</scope>
    <source>
        <strain evidence="1">pt0022</strain>
    </source>
</reference>
<evidence type="ECO:0000313" key="1">
    <source>
        <dbReference type="WBParaSite" id="maker-PairedContig_3588-snap-gene-0.2-mRNA-1"/>
    </source>
</evidence>
<proteinExistence type="predicted"/>
<accession>A0A1I8ENU0</accession>
<dbReference type="Gene3D" id="1.20.5.1890">
    <property type="match status" value="1"/>
</dbReference>
<dbReference type="STRING" id="6293.A0A1I8ENU0"/>
<dbReference type="WBParaSite" id="maker-PairedContig_3588-snap-gene-0.2-mRNA-1">
    <property type="protein sequence ID" value="maker-PairedContig_3588-snap-gene-0.2-mRNA-1"/>
    <property type="gene ID" value="maker-PairedContig_3588-snap-gene-0.2"/>
</dbReference>
<protein>
    <submittedName>
        <fullName evidence="1">Uncharacterized protein</fullName>
    </submittedName>
</protein>